<dbReference type="RefSeq" id="WP_194030918.1">
    <property type="nucleotide sequence ID" value="NZ_JADEWZ010000031.1"/>
</dbReference>
<feature type="signal peptide" evidence="1">
    <location>
        <begin position="1"/>
        <end position="20"/>
    </location>
</feature>
<reference evidence="2" key="1">
    <citation type="submission" date="2020-10" db="EMBL/GenBank/DDBJ databases">
        <authorList>
            <person name="Castelo-Branco R."/>
            <person name="Eusebio N."/>
            <person name="Adriana R."/>
            <person name="Vieira A."/>
            <person name="Brugerolle De Fraissinette N."/>
            <person name="Rezende De Castro R."/>
            <person name="Schneider M.P."/>
            <person name="Vasconcelos V."/>
            <person name="Leao P.N."/>
        </authorList>
    </citation>
    <scope>NUCLEOTIDE SEQUENCE</scope>
    <source>
        <strain evidence="2">LEGE 07157</strain>
    </source>
</reference>
<evidence type="ECO:0000313" key="3">
    <source>
        <dbReference type="Proteomes" id="UP000654482"/>
    </source>
</evidence>
<sequence>MSLTHSFLASILLLSSPAFHFSAFPRQAVAIDSPETAGCPSADPYGIAQSLTPDPRLKTMILHRSL</sequence>
<keyword evidence="3" id="KW-1185">Reference proteome</keyword>
<evidence type="ECO:0000256" key="1">
    <source>
        <dbReference type="SAM" id="SignalP"/>
    </source>
</evidence>
<organism evidence="2 3">
    <name type="scientific">Lusitaniella coriacea LEGE 07157</name>
    <dbReference type="NCBI Taxonomy" id="945747"/>
    <lineage>
        <taxon>Bacteria</taxon>
        <taxon>Bacillati</taxon>
        <taxon>Cyanobacteriota</taxon>
        <taxon>Cyanophyceae</taxon>
        <taxon>Spirulinales</taxon>
        <taxon>Lusitaniellaceae</taxon>
        <taxon>Lusitaniella</taxon>
    </lineage>
</organism>
<dbReference type="AlphaFoldDB" id="A0A8J7DYJ2"/>
<name>A0A8J7DYJ2_9CYAN</name>
<proteinExistence type="predicted"/>
<accession>A0A8J7DYJ2</accession>
<comment type="caution">
    <text evidence="2">The sequence shown here is derived from an EMBL/GenBank/DDBJ whole genome shotgun (WGS) entry which is preliminary data.</text>
</comment>
<gene>
    <name evidence="2" type="ORF">IQ249_18195</name>
</gene>
<dbReference type="EMBL" id="JADEWZ010000031">
    <property type="protein sequence ID" value="MBE9117834.1"/>
    <property type="molecule type" value="Genomic_DNA"/>
</dbReference>
<dbReference type="Proteomes" id="UP000654482">
    <property type="component" value="Unassembled WGS sequence"/>
</dbReference>
<protein>
    <submittedName>
        <fullName evidence="2">Uncharacterized protein</fullName>
    </submittedName>
</protein>
<keyword evidence="1" id="KW-0732">Signal</keyword>
<feature type="chain" id="PRO_5035319830" evidence="1">
    <location>
        <begin position="21"/>
        <end position="66"/>
    </location>
</feature>
<evidence type="ECO:0000313" key="2">
    <source>
        <dbReference type="EMBL" id="MBE9117834.1"/>
    </source>
</evidence>